<dbReference type="SUPFAM" id="SSF46548">
    <property type="entry name" value="alpha-helical ferredoxin"/>
    <property type="match status" value="1"/>
</dbReference>
<keyword evidence="3" id="KW-0479">Metal-binding</keyword>
<dbReference type="Pfam" id="PF13183">
    <property type="entry name" value="Fer4_8"/>
    <property type="match status" value="1"/>
</dbReference>
<keyword evidence="2" id="KW-0004">4Fe-4S</keyword>
<comment type="caution">
    <text evidence="9">The sequence shown here is derived from an EMBL/GenBank/DDBJ whole genome shotgun (WGS) entry which is preliminary data.</text>
</comment>
<keyword evidence="1" id="KW-0813">Transport</keyword>
<evidence type="ECO:0000313" key="10">
    <source>
        <dbReference type="Proteomes" id="UP000318478"/>
    </source>
</evidence>
<dbReference type="PROSITE" id="PS51379">
    <property type="entry name" value="4FE4S_FER_2"/>
    <property type="match status" value="1"/>
</dbReference>
<dbReference type="GO" id="GO:0046872">
    <property type="term" value="F:metal ion binding"/>
    <property type="evidence" value="ECO:0007669"/>
    <property type="project" value="UniProtKB-KW"/>
</dbReference>
<dbReference type="Pfam" id="PF11870">
    <property type="entry name" value="LutB_C"/>
    <property type="match status" value="1"/>
</dbReference>
<accession>A0A5C5YRT1</accession>
<evidence type="ECO:0000256" key="3">
    <source>
        <dbReference type="ARBA" id="ARBA00022723"/>
    </source>
</evidence>
<dbReference type="AlphaFoldDB" id="A0A5C5YRT1"/>
<dbReference type="OrthoDB" id="9782337at2"/>
<dbReference type="EMBL" id="SJPO01000004">
    <property type="protein sequence ID" value="TWT77440.1"/>
    <property type="molecule type" value="Genomic_DNA"/>
</dbReference>
<dbReference type="InterPro" id="IPR004452">
    <property type="entry name" value="LutB/LldF"/>
</dbReference>
<keyword evidence="10" id="KW-1185">Reference proteome</keyword>
<dbReference type="SUPFAM" id="SSF100950">
    <property type="entry name" value="NagB/RpiA/CoA transferase-like"/>
    <property type="match status" value="1"/>
</dbReference>
<dbReference type="InterPro" id="IPR037171">
    <property type="entry name" value="NagB/RpiA_transferase-like"/>
</dbReference>
<dbReference type="GO" id="GO:0006089">
    <property type="term" value="P:lactate metabolic process"/>
    <property type="evidence" value="ECO:0007669"/>
    <property type="project" value="InterPro"/>
</dbReference>
<dbReference type="RefSeq" id="WP_146586582.1">
    <property type="nucleotide sequence ID" value="NZ_SJPO01000004.1"/>
</dbReference>
<organism evidence="9 10">
    <name type="scientific">Posidoniimonas polymericola</name>
    <dbReference type="NCBI Taxonomy" id="2528002"/>
    <lineage>
        <taxon>Bacteria</taxon>
        <taxon>Pseudomonadati</taxon>
        <taxon>Planctomycetota</taxon>
        <taxon>Planctomycetia</taxon>
        <taxon>Pirellulales</taxon>
        <taxon>Lacipirellulaceae</taxon>
        <taxon>Posidoniimonas</taxon>
    </lineage>
</organism>
<evidence type="ECO:0000256" key="5">
    <source>
        <dbReference type="ARBA" id="ARBA00022982"/>
    </source>
</evidence>
<dbReference type="InterPro" id="IPR017896">
    <property type="entry name" value="4Fe4S_Fe-S-bd"/>
</dbReference>
<dbReference type="InterPro" id="IPR009051">
    <property type="entry name" value="Helical_ferredxn"/>
</dbReference>
<keyword evidence="5" id="KW-0249">Electron transport</keyword>
<sequence length="465" mass="51712">MSTPLEQFQHDAAQVAGDGDQRQFLRSSLSGYVTTRRGTQGRFQDYTSARAAAAEIKWNAIENLDKLLPQFADNLEARGVKVHWCRNGDDARKAILGVIHAHGAKSIVKSKCMTTEEIHLNELLENEGFEVVESDLGEFIVQLRGEAPYHFVFPAMHLKRGAINKLFKEKLKSADTDDPEQLTMIAREVLRQKYLDADVGISGANFGVAETGMISITENEGNARLTTAMPKVHIAVMGIEKVIPKLDDLALLLPLLATAGTGQHLTGYNSQLGGPRQAGEVDGPEEMHVVLLDNHRTRLLADQEQRDALRCIRCGACLNVCPIFKNVGGHTYGTTYQGPIGSVITPHLRGLSSWKHLSDSSSLCGACTETCPVQIDLHHHLLRNRRNSAQKQGGVLESLQMRIFSFVMRRPWLYGLGGKLGRIGHVLSRPIQGTKLDPLYKWRATRDFPDPAAKTFKEQWKERRR</sequence>
<dbReference type="InterPro" id="IPR017900">
    <property type="entry name" value="4Fe4S_Fe_S_CS"/>
</dbReference>
<gene>
    <name evidence="9" type="primary">lutB</name>
    <name evidence="9" type="ORF">Pla123a_21010</name>
</gene>
<dbReference type="Gene3D" id="1.10.1060.10">
    <property type="entry name" value="Alpha-helical ferredoxin"/>
    <property type="match status" value="1"/>
</dbReference>
<keyword evidence="7" id="KW-0411">Iron-sulfur</keyword>
<evidence type="ECO:0000256" key="4">
    <source>
        <dbReference type="ARBA" id="ARBA00022737"/>
    </source>
</evidence>
<dbReference type="InterPro" id="IPR024569">
    <property type="entry name" value="LutB_C"/>
</dbReference>
<name>A0A5C5YRT1_9BACT</name>
<dbReference type="PANTHER" id="PTHR47153">
    <property type="entry name" value="LACTATE UTILIZATION PROTEIN B"/>
    <property type="match status" value="1"/>
</dbReference>
<feature type="domain" description="4Fe-4S ferredoxin-type" evidence="8">
    <location>
        <begin position="302"/>
        <end position="322"/>
    </location>
</feature>
<dbReference type="InterPro" id="IPR003741">
    <property type="entry name" value="LUD_dom"/>
</dbReference>
<dbReference type="Gene3D" id="3.40.50.10420">
    <property type="entry name" value="NagB/RpiA/CoA transferase-like"/>
    <property type="match status" value="1"/>
</dbReference>
<dbReference type="Proteomes" id="UP000318478">
    <property type="component" value="Unassembled WGS sequence"/>
</dbReference>
<evidence type="ECO:0000256" key="2">
    <source>
        <dbReference type="ARBA" id="ARBA00022485"/>
    </source>
</evidence>
<keyword evidence="6" id="KW-0408">Iron</keyword>
<reference evidence="9 10" key="1">
    <citation type="submission" date="2019-02" db="EMBL/GenBank/DDBJ databases">
        <title>Deep-cultivation of Planctomycetes and their phenomic and genomic characterization uncovers novel biology.</title>
        <authorList>
            <person name="Wiegand S."/>
            <person name="Jogler M."/>
            <person name="Boedeker C."/>
            <person name="Pinto D."/>
            <person name="Vollmers J."/>
            <person name="Rivas-Marin E."/>
            <person name="Kohn T."/>
            <person name="Peeters S.H."/>
            <person name="Heuer A."/>
            <person name="Rast P."/>
            <person name="Oberbeckmann S."/>
            <person name="Bunk B."/>
            <person name="Jeske O."/>
            <person name="Meyerdierks A."/>
            <person name="Storesund J.E."/>
            <person name="Kallscheuer N."/>
            <person name="Luecker S."/>
            <person name="Lage O.M."/>
            <person name="Pohl T."/>
            <person name="Merkel B.J."/>
            <person name="Hornburger P."/>
            <person name="Mueller R.-W."/>
            <person name="Bruemmer F."/>
            <person name="Labrenz M."/>
            <person name="Spormann A.M."/>
            <person name="Op Den Camp H."/>
            <person name="Overmann J."/>
            <person name="Amann R."/>
            <person name="Jetten M.S.M."/>
            <person name="Mascher T."/>
            <person name="Medema M.H."/>
            <person name="Devos D.P."/>
            <person name="Kaster A.-K."/>
            <person name="Ovreas L."/>
            <person name="Rohde M."/>
            <person name="Galperin M.Y."/>
            <person name="Jogler C."/>
        </authorList>
    </citation>
    <scope>NUCLEOTIDE SEQUENCE [LARGE SCALE GENOMIC DNA]</scope>
    <source>
        <strain evidence="9 10">Pla123a</strain>
    </source>
</reference>
<dbReference type="PANTHER" id="PTHR47153:SF2">
    <property type="entry name" value="LACTATE UTILIZATION PROTEIN B"/>
    <property type="match status" value="1"/>
</dbReference>
<evidence type="ECO:0000259" key="8">
    <source>
        <dbReference type="PROSITE" id="PS51379"/>
    </source>
</evidence>
<evidence type="ECO:0000256" key="7">
    <source>
        <dbReference type="ARBA" id="ARBA00023014"/>
    </source>
</evidence>
<dbReference type="GO" id="GO:0051539">
    <property type="term" value="F:4 iron, 4 sulfur cluster binding"/>
    <property type="evidence" value="ECO:0007669"/>
    <property type="project" value="UniProtKB-KW"/>
</dbReference>
<dbReference type="Pfam" id="PF02589">
    <property type="entry name" value="LUD_dom"/>
    <property type="match status" value="1"/>
</dbReference>
<evidence type="ECO:0000256" key="6">
    <source>
        <dbReference type="ARBA" id="ARBA00023004"/>
    </source>
</evidence>
<evidence type="ECO:0000313" key="9">
    <source>
        <dbReference type="EMBL" id="TWT77440.1"/>
    </source>
</evidence>
<protein>
    <submittedName>
        <fullName evidence="9">Lactate utilization protein B</fullName>
    </submittedName>
</protein>
<keyword evidence="4" id="KW-0677">Repeat</keyword>
<dbReference type="NCBIfam" id="TIGR00273">
    <property type="entry name" value="LutB/LldF family L-lactate oxidation iron-sulfur protein"/>
    <property type="match status" value="1"/>
</dbReference>
<evidence type="ECO:0000256" key="1">
    <source>
        <dbReference type="ARBA" id="ARBA00022448"/>
    </source>
</evidence>
<proteinExistence type="predicted"/>
<dbReference type="InterPro" id="IPR024185">
    <property type="entry name" value="FTHF_cligase-like_sf"/>
</dbReference>
<dbReference type="PROSITE" id="PS00198">
    <property type="entry name" value="4FE4S_FER_1"/>
    <property type="match status" value="1"/>
</dbReference>